<evidence type="ECO:0000256" key="2">
    <source>
        <dbReference type="ARBA" id="ARBA00022723"/>
    </source>
</evidence>
<dbReference type="AlphaFoldDB" id="A0A4Y9ZD47"/>
<evidence type="ECO:0000313" key="10">
    <source>
        <dbReference type="Proteomes" id="UP000298327"/>
    </source>
</evidence>
<dbReference type="PROSITE" id="PS50089">
    <property type="entry name" value="ZF_RING_2"/>
    <property type="match status" value="1"/>
</dbReference>
<evidence type="ECO:0000256" key="1">
    <source>
        <dbReference type="ARBA" id="ARBA00004906"/>
    </source>
</evidence>
<dbReference type="GO" id="GO:0016567">
    <property type="term" value="P:protein ubiquitination"/>
    <property type="evidence" value="ECO:0007669"/>
    <property type="project" value="UniProtKB-UniPathway"/>
</dbReference>
<organism evidence="9 10">
    <name type="scientific">Dentipellis fragilis</name>
    <dbReference type="NCBI Taxonomy" id="205917"/>
    <lineage>
        <taxon>Eukaryota</taxon>
        <taxon>Fungi</taxon>
        <taxon>Dikarya</taxon>
        <taxon>Basidiomycota</taxon>
        <taxon>Agaricomycotina</taxon>
        <taxon>Agaricomycetes</taxon>
        <taxon>Russulales</taxon>
        <taxon>Hericiaceae</taxon>
        <taxon>Dentipellis</taxon>
    </lineage>
</organism>
<keyword evidence="5" id="KW-0862">Zinc</keyword>
<keyword evidence="10" id="KW-1185">Reference proteome</keyword>
<dbReference type="EMBL" id="SEOQ01000056">
    <property type="protein sequence ID" value="TFY71339.1"/>
    <property type="molecule type" value="Genomic_DNA"/>
</dbReference>
<dbReference type="PANTHER" id="PTHR15710">
    <property type="entry name" value="E3 UBIQUITIN-PROTEIN LIGASE PRAJA"/>
    <property type="match status" value="1"/>
</dbReference>
<feature type="region of interest" description="Disordered" evidence="7">
    <location>
        <begin position="300"/>
        <end position="385"/>
    </location>
</feature>
<dbReference type="GO" id="GO:0061630">
    <property type="term" value="F:ubiquitin protein ligase activity"/>
    <property type="evidence" value="ECO:0007669"/>
    <property type="project" value="TreeGrafter"/>
</dbReference>
<dbReference type="SMART" id="SM00184">
    <property type="entry name" value="RING"/>
    <property type="match status" value="1"/>
</dbReference>
<dbReference type="InterPro" id="IPR013083">
    <property type="entry name" value="Znf_RING/FYVE/PHD"/>
</dbReference>
<evidence type="ECO:0000256" key="5">
    <source>
        <dbReference type="ARBA" id="ARBA00022833"/>
    </source>
</evidence>
<gene>
    <name evidence="9" type="ORF">EVG20_g1667</name>
</gene>
<accession>A0A4Y9ZD47</accession>
<evidence type="ECO:0000256" key="3">
    <source>
        <dbReference type="ARBA" id="ARBA00022771"/>
    </source>
</evidence>
<dbReference type="UniPathway" id="UPA00143"/>
<dbReference type="PANTHER" id="PTHR15710:SF243">
    <property type="entry name" value="E3 UBIQUITIN-PROTEIN LIGASE PRAJA-2 ISOFORM X1"/>
    <property type="match status" value="1"/>
</dbReference>
<name>A0A4Y9ZD47_9AGAM</name>
<evidence type="ECO:0000259" key="8">
    <source>
        <dbReference type="PROSITE" id="PS50089"/>
    </source>
</evidence>
<proteinExistence type="predicted"/>
<dbReference type="GO" id="GO:0051603">
    <property type="term" value="P:proteolysis involved in protein catabolic process"/>
    <property type="evidence" value="ECO:0007669"/>
    <property type="project" value="UniProtKB-ARBA"/>
</dbReference>
<keyword evidence="3 6" id="KW-0863">Zinc-finger</keyword>
<evidence type="ECO:0000256" key="6">
    <source>
        <dbReference type="PROSITE-ProRule" id="PRU00175"/>
    </source>
</evidence>
<dbReference type="Proteomes" id="UP000298327">
    <property type="component" value="Unassembled WGS sequence"/>
</dbReference>
<feature type="compositionally biased region" description="Low complexity" evidence="7">
    <location>
        <begin position="92"/>
        <end position="103"/>
    </location>
</feature>
<dbReference type="GO" id="GO:0005737">
    <property type="term" value="C:cytoplasm"/>
    <property type="evidence" value="ECO:0007669"/>
    <property type="project" value="TreeGrafter"/>
</dbReference>
<feature type="compositionally biased region" description="Polar residues" evidence="7">
    <location>
        <begin position="359"/>
        <end position="372"/>
    </location>
</feature>
<feature type="compositionally biased region" description="Low complexity" evidence="7">
    <location>
        <begin position="343"/>
        <end position="358"/>
    </location>
</feature>
<dbReference type="Pfam" id="PF12678">
    <property type="entry name" value="zf-rbx1"/>
    <property type="match status" value="1"/>
</dbReference>
<feature type="compositionally biased region" description="Gly residues" evidence="7">
    <location>
        <begin position="327"/>
        <end position="336"/>
    </location>
</feature>
<sequence>MSSREPLWYCHECHAEMRPLMVPDPHCASCNGTFVEKIEESDDPRAFQEAGPTFDDGPPLPGFDQFLMNLGQLFNPAARPQSPPTTSGAPHLTSSPSTTNTLNGGSGFRVELNRTTPGRGTRTFVLGGPPMLGRTRQDTAADEGPSIAGPLMAQYLLSMLAQRAQRDGRDNPLASLGFNLMGDMPENGRWGDYVFNQEGKSAYLDFWGDESGRPVPATQEVMDKLDRQVLSLLTAPLLQHDCAVCKEQFSLTGATSDDEPDQVVVTLPCKHPFHESCITPWLTSSGTCPVCRYQLVPQPEHHSAGAPGGSGPPGSPSNRSPPPPGGGNPAGGGVGGVLNSLFGAMSQAGQGNSSGSAGTRNSSGTSQSQSGDHNAHDDLPGGWVD</sequence>
<evidence type="ECO:0000313" key="9">
    <source>
        <dbReference type="EMBL" id="TFY71339.1"/>
    </source>
</evidence>
<dbReference type="InterPro" id="IPR024766">
    <property type="entry name" value="Znf_RING_H2"/>
</dbReference>
<keyword evidence="2" id="KW-0479">Metal-binding</keyword>
<dbReference type="GO" id="GO:0008270">
    <property type="term" value="F:zinc ion binding"/>
    <property type="evidence" value="ECO:0007669"/>
    <property type="project" value="UniProtKB-KW"/>
</dbReference>
<dbReference type="STRING" id="205917.A0A4Y9ZD47"/>
<evidence type="ECO:0000256" key="7">
    <source>
        <dbReference type="SAM" id="MobiDB-lite"/>
    </source>
</evidence>
<feature type="domain" description="RING-type" evidence="8">
    <location>
        <begin position="242"/>
        <end position="292"/>
    </location>
</feature>
<dbReference type="SUPFAM" id="SSF57850">
    <property type="entry name" value="RING/U-box"/>
    <property type="match status" value="1"/>
</dbReference>
<dbReference type="OrthoDB" id="8062037at2759"/>
<keyword evidence="4" id="KW-0833">Ubl conjugation pathway</keyword>
<feature type="region of interest" description="Disordered" evidence="7">
    <location>
        <begin position="75"/>
        <end position="144"/>
    </location>
</feature>
<dbReference type="CDD" id="cd16454">
    <property type="entry name" value="RING-H2_PA-TM-RING"/>
    <property type="match status" value="1"/>
</dbReference>
<feature type="compositionally biased region" description="Pro residues" evidence="7">
    <location>
        <begin position="313"/>
        <end position="326"/>
    </location>
</feature>
<evidence type="ECO:0000256" key="4">
    <source>
        <dbReference type="ARBA" id="ARBA00022786"/>
    </source>
</evidence>
<comment type="pathway">
    <text evidence="1">Protein modification; protein ubiquitination.</text>
</comment>
<protein>
    <recommendedName>
        <fullName evidence="8">RING-type domain-containing protein</fullName>
    </recommendedName>
</protein>
<comment type="caution">
    <text evidence="9">The sequence shown here is derived from an EMBL/GenBank/DDBJ whole genome shotgun (WGS) entry which is preliminary data.</text>
</comment>
<dbReference type="Gene3D" id="3.30.40.10">
    <property type="entry name" value="Zinc/RING finger domain, C3HC4 (zinc finger)"/>
    <property type="match status" value="1"/>
</dbReference>
<reference evidence="9 10" key="1">
    <citation type="submission" date="2019-02" db="EMBL/GenBank/DDBJ databases">
        <title>Genome sequencing of the rare red list fungi Dentipellis fragilis.</title>
        <authorList>
            <person name="Buettner E."/>
            <person name="Kellner H."/>
        </authorList>
    </citation>
    <scope>NUCLEOTIDE SEQUENCE [LARGE SCALE GENOMIC DNA]</scope>
    <source>
        <strain evidence="9 10">DSM 105465</strain>
    </source>
</reference>
<dbReference type="InterPro" id="IPR001841">
    <property type="entry name" value="Znf_RING"/>
</dbReference>